<accession>A0A1Q6DTE0</accession>
<feature type="transmembrane region" description="Helical" evidence="5">
    <location>
        <begin position="50"/>
        <end position="72"/>
    </location>
</feature>
<feature type="transmembrane region" description="Helical" evidence="5">
    <location>
        <begin position="134"/>
        <end position="159"/>
    </location>
</feature>
<name>A0A1Q6DTE0_METT1</name>
<reference evidence="6" key="1">
    <citation type="submission" date="2016-12" db="EMBL/GenBank/DDBJ databases">
        <title>Discovery of methanogenic haloarchaea.</title>
        <authorList>
            <person name="Sorokin D.Y."/>
            <person name="Makarova K.S."/>
            <person name="Abbas B."/>
            <person name="Ferrer M."/>
            <person name="Golyshin P.N."/>
        </authorList>
    </citation>
    <scope>NUCLEOTIDE SEQUENCE [LARGE SCALE GENOMIC DNA]</scope>
    <source>
        <strain evidence="6">HMET1</strain>
    </source>
</reference>
<feature type="transmembrane region" description="Helical" evidence="5">
    <location>
        <begin position="198"/>
        <end position="220"/>
    </location>
</feature>
<proteinExistence type="predicted"/>
<keyword evidence="7" id="KW-1185">Reference proteome</keyword>
<dbReference type="STRING" id="1903181.BTN85_0089"/>
<dbReference type="InterPro" id="IPR003689">
    <property type="entry name" value="ZIP"/>
</dbReference>
<dbReference type="Proteomes" id="UP000185744">
    <property type="component" value="Unassembled WGS sequence"/>
</dbReference>
<feature type="transmembrane region" description="Helical" evidence="5">
    <location>
        <begin position="171"/>
        <end position="192"/>
    </location>
</feature>
<feature type="transmembrane region" description="Helical" evidence="5">
    <location>
        <begin position="78"/>
        <end position="96"/>
    </location>
</feature>
<evidence type="ECO:0000256" key="1">
    <source>
        <dbReference type="ARBA" id="ARBA00004141"/>
    </source>
</evidence>
<dbReference type="EMBL" id="MSDW01000001">
    <property type="protein sequence ID" value="OKY77621.1"/>
    <property type="molecule type" value="Genomic_DNA"/>
</dbReference>
<dbReference type="AlphaFoldDB" id="A0A1Q6DTE0"/>
<dbReference type="Pfam" id="PF02535">
    <property type="entry name" value="Zip"/>
    <property type="match status" value="1"/>
</dbReference>
<feature type="transmembrane region" description="Helical" evidence="5">
    <location>
        <begin position="16"/>
        <end position="38"/>
    </location>
</feature>
<feature type="transmembrane region" description="Helical" evidence="5">
    <location>
        <begin position="232"/>
        <end position="250"/>
    </location>
</feature>
<evidence type="ECO:0000313" key="7">
    <source>
        <dbReference type="Proteomes" id="UP000185744"/>
    </source>
</evidence>
<keyword evidence="4 5" id="KW-0472">Membrane</keyword>
<gene>
    <name evidence="6" type="ORF">BTN85_0089</name>
</gene>
<evidence type="ECO:0000313" key="6">
    <source>
        <dbReference type="EMBL" id="OKY77621.1"/>
    </source>
</evidence>
<evidence type="ECO:0000256" key="4">
    <source>
        <dbReference type="ARBA" id="ARBA00023136"/>
    </source>
</evidence>
<dbReference type="GO" id="GO:0016020">
    <property type="term" value="C:membrane"/>
    <property type="evidence" value="ECO:0007669"/>
    <property type="project" value="UniProtKB-SubCell"/>
</dbReference>
<sequence length="251" mass="26938">MFFLSGGDNIFEFSTFGWIAIFAVVSAVVNGFGIIGIMANRELAEKYKTYFMCFAAGILISTPLILALPKAVESNSDAGFISLIGFLFMFFSNKLIKYLTKERELAFGVTAAEGIGIHSFVDGITYTVTFNVSILLGFLSGTGLVIHEFAEGIITYLFLIKGGVKKQIAGIYAFIIAGLTTPLGAFVVYPVVSILDESTLGLLLGFVSGVLIYVSAAHLLPEAQEHEAPHSMLAFSGGVVLALFIVFTKII</sequence>
<organism evidence="6 7">
    <name type="scientific">Methanohalarchaeum thermophilum</name>
    <dbReference type="NCBI Taxonomy" id="1903181"/>
    <lineage>
        <taxon>Archaea</taxon>
        <taxon>Methanobacteriati</taxon>
        <taxon>Methanobacteriota</taxon>
        <taxon>Methanonatronarchaeia</taxon>
        <taxon>Methanonatronarchaeales</taxon>
        <taxon>Methanonatronarchaeaceae</taxon>
        <taxon>Candidatus Methanohalarchaeum</taxon>
    </lineage>
</organism>
<keyword evidence="2 5" id="KW-0812">Transmembrane</keyword>
<evidence type="ECO:0000256" key="5">
    <source>
        <dbReference type="SAM" id="Phobius"/>
    </source>
</evidence>
<protein>
    <submittedName>
        <fullName evidence="6">Divalent heavy-metal cations transporter</fullName>
    </submittedName>
</protein>
<evidence type="ECO:0000256" key="2">
    <source>
        <dbReference type="ARBA" id="ARBA00022692"/>
    </source>
</evidence>
<comment type="subcellular location">
    <subcellularLocation>
        <location evidence="1">Membrane</location>
        <topology evidence="1">Multi-pass membrane protein</topology>
    </subcellularLocation>
</comment>
<dbReference type="GO" id="GO:0005385">
    <property type="term" value="F:zinc ion transmembrane transporter activity"/>
    <property type="evidence" value="ECO:0007669"/>
    <property type="project" value="TreeGrafter"/>
</dbReference>
<evidence type="ECO:0000256" key="3">
    <source>
        <dbReference type="ARBA" id="ARBA00022989"/>
    </source>
</evidence>
<keyword evidence="3 5" id="KW-1133">Transmembrane helix</keyword>
<dbReference type="PANTHER" id="PTHR11040">
    <property type="entry name" value="ZINC/IRON TRANSPORTER"/>
    <property type="match status" value="1"/>
</dbReference>
<dbReference type="InParanoid" id="A0A1Q6DTE0"/>
<comment type="caution">
    <text evidence="6">The sequence shown here is derived from an EMBL/GenBank/DDBJ whole genome shotgun (WGS) entry which is preliminary data.</text>
</comment>